<reference evidence="7 8" key="1">
    <citation type="journal article" date="2013" name="Int. J. Syst. Evol. Microbiol.">
        <title>Celerinatantimonas yamalensis sp. nov., a cold-adapted diazotrophic bacterium from a cold permafrost brine.</title>
        <authorList>
            <person name="Shcherbakova V."/>
            <person name="Chuvilskaya N."/>
            <person name="Rivkina E."/>
            <person name="Demidov N."/>
            <person name="Uchaeva V."/>
            <person name="Suetin S."/>
            <person name="Suzina N."/>
            <person name="Gilichinsky D."/>
        </authorList>
    </citation>
    <scope>NUCLEOTIDE SEQUENCE [LARGE SCALE GENOMIC DNA]</scope>
    <source>
        <strain evidence="7 8">C7</strain>
    </source>
</reference>
<dbReference type="NCBIfam" id="TIGR00221">
    <property type="entry name" value="nagA"/>
    <property type="match status" value="1"/>
</dbReference>
<evidence type="ECO:0000256" key="2">
    <source>
        <dbReference type="ARBA" id="ARBA00022723"/>
    </source>
</evidence>
<comment type="caution">
    <text evidence="7">The sequence shown here is derived from an EMBL/GenBank/DDBJ whole genome shotgun (WGS) entry which is preliminary data.</text>
</comment>
<comment type="similarity">
    <text evidence="1 5">Belongs to the metallo-dependent hydrolases superfamily. NagA family.</text>
</comment>
<dbReference type="GO" id="GO:0008448">
    <property type="term" value="F:N-acetylglucosamine-6-phosphate deacetylase activity"/>
    <property type="evidence" value="ECO:0007669"/>
    <property type="project" value="UniProtKB-EC"/>
</dbReference>
<keyword evidence="4 5" id="KW-0119">Carbohydrate metabolism</keyword>
<dbReference type="Pfam" id="PF01979">
    <property type="entry name" value="Amidohydro_1"/>
    <property type="match status" value="1"/>
</dbReference>
<dbReference type="Gene3D" id="3.20.20.140">
    <property type="entry name" value="Metal-dependent hydrolases"/>
    <property type="match status" value="1"/>
</dbReference>
<name>A0ABW9G4I0_9GAMM</name>
<dbReference type="SUPFAM" id="SSF51338">
    <property type="entry name" value="Composite domain of metallo-dependent hydrolases"/>
    <property type="match status" value="1"/>
</dbReference>
<accession>A0ABW9G4I0</accession>
<dbReference type="PANTHER" id="PTHR11113">
    <property type="entry name" value="N-ACETYLGLUCOSAMINE-6-PHOSPHATE DEACETYLASE"/>
    <property type="match status" value="1"/>
</dbReference>
<evidence type="ECO:0000313" key="7">
    <source>
        <dbReference type="EMBL" id="MFM2483936.1"/>
    </source>
</evidence>
<dbReference type="PIRSF" id="PIRSF038994">
    <property type="entry name" value="NagA"/>
    <property type="match status" value="1"/>
</dbReference>
<dbReference type="EC" id="3.5.1.25" evidence="7"/>
<dbReference type="Gene3D" id="2.30.40.10">
    <property type="entry name" value="Urease, subunit C, domain 1"/>
    <property type="match status" value="1"/>
</dbReference>
<feature type="domain" description="Amidohydrolase-related" evidence="6">
    <location>
        <begin position="52"/>
        <end position="371"/>
    </location>
</feature>
<dbReference type="RefSeq" id="WP_408622086.1">
    <property type="nucleotide sequence ID" value="NZ_JBEQCT010000001.1"/>
</dbReference>
<protein>
    <submittedName>
        <fullName evidence="7">N-acetylglucosamine-6-phosphate deacetylase</fullName>
        <ecNumber evidence="7">3.5.1.25</ecNumber>
    </submittedName>
</protein>
<dbReference type="InterPro" id="IPR003764">
    <property type="entry name" value="GlcNAc_6-P_deAcase"/>
</dbReference>
<keyword evidence="3 5" id="KW-0378">Hydrolase</keyword>
<dbReference type="EMBL" id="JBEQCT010000001">
    <property type="protein sequence ID" value="MFM2483936.1"/>
    <property type="molecule type" value="Genomic_DNA"/>
</dbReference>
<gene>
    <name evidence="7" type="primary">nagA</name>
    <name evidence="7" type="ORF">ABUE30_02450</name>
</gene>
<keyword evidence="2" id="KW-0479">Metal-binding</keyword>
<dbReference type="Pfam" id="PF22643">
    <property type="entry name" value="NagA_N"/>
    <property type="match status" value="1"/>
</dbReference>
<keyword evidence="8" id="KW-1185">Reference proteome</keyword>
<evidence type="ECO:0000259" key="6">
    <source>
        <dbReference type="Pfam" id="PF01979"/>
    </source>
</evidence>
<evidence type="ECO:0000256" key="1">
    <source>
        <dbReference type="ARBA" id="ARBA00010716"/>
    </source>
</evidence>
<dbReference type="PANTHER" id="PTHR11113:SF14">
    <property type="entry name" value="N-ACETYLGLUCOSAMINE-6-PHOSPHATE DEACETYLASE"/>
    <property type="match status" value="1"/>
</dbReference>
<evidence type="ECO:0000256" key="3">
    <source>
        <dbReference type="ARBA" id="ARBA00022801"/>
    </source>
</evidence>
<proteinExistence type="inferred from homology"/>
<dbReference type="InterPro" id="IPR011059">
    <property type="entry name" value="Metal-dep_hydrolase_composite"/>
</dbReference>
<evidence type="ECO:0000313" key="8">
    <source>
        <dbReference type="Proteomes" id="UP001629953"/>
    </source>
</evidence>
<dbReference type="InterPro" id="IPR032466">
    <property type="entry name" value="Metal_Hydrolase"/>
</dbReference>
<dbReference type="Proteomes" id="UP001629953">
    <property type="component" value="Unassembled WGS sequence"/>
</dbReference>
<organism evidence="7 8">
    <name type="scientific">Celerinatantimonas yamalensis</name>
    <dbReference type="NCBI Taxonomy" id="559956"/>
    <lineage>
        <taxon>Bacteria</taxon>
        <taxon>Pseudomonadati</taxon>
        <taxon>Pseudomonadota</taxon>
        <taxon>Gammaproteobacteria</taxon>
        <taxon>Celerinatantimonadaceae</taxon>
        <taxon>Celerinatantimonas</taxon>
    </lineage>
</organism>
<evidence type="ECO:0000256" key="4">
    <source>
        <dbReference type="ARBA" id="ARBA00023277"/>
    </source>
</evidence>
<evidence type="ECO:0000256" key="5">
    <source>
        <dbReference type="PIRNR" id="PIRNR038994"/>
    </source>
</evidence>
<dbReference type="SUPFAM" id="SSF51556">
    <property type="entry name" value="Metallo-dependent hydrolases"/>
    <property type="match status" value="1"/>
</dbReference>
<sequence>MSYSLTGARIFTGSEILENHALIIKGEHIHAIVEQSQVDPSLPVHDFSGCLISAGFIDLQLNGCGGVMFNGAISEQTLDIMHQANIRSGTTTFLPTLVTSSCDEMDHALAVSKEYQQRYPMRMPGLHLEGPFISKAKKGIHTEAFIRPLTQADIEHLLQHRAQIAMLTIAPENVMPEQIQQLASSGIRVSVGHSNGSYEKTKAAFNAGAGYATHIYNAMSGLKGRDLGVLGAIFDSDDVYAGIIVDGLHMDFASVRIAKRQLGEHLYLVTDATAAANSNVEQFEFVGRTIRVEDGLCVGDDGTLGGSSLTMNEAVRHCVQNVGLSQLEALRMATLYPARAINMDHMIGRVRQHYYADLVILNDHYQVSAVVNGGQLITL</sequence>
<dbReference type="CDD" id="cd00854">
    <property type="entry name" value="NagA"/>
    <property type="match status" value="1"/>
</dbReference>
<dbReference type="InterPro" id="IPR006680">
    <property type="entry name" value="Amidohydro-rel"/>
</dbReference>